<sequence length="305" mass="32981">MDGSDMDDGRGYLELVDLEDHDGGSWDEGWADWDDDRWPHDDLHPGTIGPEPFRGTPDLGEVTYLVLVDDHVVDSFRRPARGSGYEGVAWELGRGRRQPPSPPRVVEVDREPRWSQELAWLARLVGGVEALAELGTDPLPEEWLDLEGVRPCDRDRVRSIAEVVDTVCDALGDAELRTACRRVLVRAAGGTPGLLGLGEADPPAAAALVAGVGRANGIVGSGCPVTQRRVGELAGVANVSSDRASRWVRAAGGMVAMREYGWNPSRRAPDLPVLGSADLLTSGFRRQLVSLRDLANAERDRLVAS</sequence>
<name>A0A077LTU9_9MICO</name>
<evidence type="ECO:0000313" key="2">
    <source>
        <dbReference type="Proteomes" id="UP000035721"/>
    </source>
</evidence>
<dbReference type="RefSeq" id="WP_048553646.1">
    <property type="nucleotide sequence ID" value="NZ_HF570958.1"/>
</dbReference>
<accession>A0A077LTU9</accession>
<comment type="caution">
    <text evidence="1">The sequence shown here is derived from an EMBL/GenBank/DDBJ whole genome shotgun (WGS) entry which is preliminary data.</text>
</comment>
<organism evidence="1 2">
    <name type="scientific">Nostocoides japonicum T1-X7</name>
    <dbReference type="NCBI Taxonomy" id="1194083"/>
    <lineage>
        <taxon>Bacteria</taxon>
        <taxon>Bacillati</taxon>
        <taxon>Actinomycetota</taxon>
        <taxon>Actinomycetes</taxon>
        <taxon>Micrococcales</taxon>
        <taxon>Intrasporangiaceae</taxon>
        <taxon>Nostocoides</taxon>
    </lineage>
</organism>
<dbReference type="Proteomes" id="UP000035721">
    <property type="component" value="Unassembled WGS sequence"/>
</dbReference>
<dbReference type="AlphaFoldDB" id="A0A077LTU9"/>
<proteinExistence type="predicted"/>
<reference evidence="1 2" key="1">
    <citation type="journal article" date="2013" name="ISME J.">
        <title>A metabolic model for members of the genus Tetrasphaera involved in enhanced biological phosphorus removal.</title>
        <authorList>
            <person name="Kristiansen R."/>
            <person name="Nguyen H.T.T."/>
            <person name="Saunders A.M."/>
            <person name="Nielsen J.L."/>
            <person name="Wimmer R."/>
            <person name="Le V.Q."/>
            <person name="McIlroy S.J."/>
            <person name="Petrovski S."/>
            <person name="Seviour R.J."/>
            <person name="Calteau A."/>
            <person name="Nielsen K.L."/>
            <person name="Nielsen P.H."/>
        </authorList>
    </citation>
    <scope>NUCLEOTIDE SEQUENCE [LARGE SCALE GENOMIC DNA]</scope>
    <source>
        <strain evidence="1 2">T1-X7</strain>
    </source>
</reference>
<evidence type="ECO:0000313" key="1">
    <source>
        <dbReference type="EMBL" id="CCH76801.1"/>
    </source>
</evidence>
<keyword evidence="2" id="KW-1185">Reference proteome</keyword>
<dbReference type="STRING" id="1194083.BN12_1480006"/>
<protein>
    <submittedName>
        <fullName evidence="1">Uncharacterized protein</fullName>
    </submittedName>
</protein>
<dbReference type="EMBL" id="CAJB01000055">
    <property type="protein sequence ID" value="CCH76801.1"/>
    <property type="molecule type" value="Genomic_DNA"/>
</dbReference>
<dbReference type="OrthoDB" id="5182325at2"/>
<gene>
    <name evidence="1" type="ORF">BN12_1480006</name>
</gene>